<evidence type="ECO:0000313" key="22">
    <source>
        <dbReference type="Proteomes" id="UP000824782"/>
    </source>
</evidence>
<evidence type="ECO:0000256" key="3">
    <source>
        <dbReference type="ARBA" id="ARBA00012049"/>
    </source>
</evidence>
<feature type="transmembrane region" description="Helical" evidence="19">
    <location>
        <begin position="89"/>
        <end position="109"/>
    </location>
</feature>
<dbReference type="GO" id="GO:0160198">
    <property type="term" value="F:polyprenal reductase activity"/>
    <property type="evidence" value="ECO:0007669"/>
    <property type="project" value="UniProtKB-EC"/>
</dbReference>
<dbReference type="InterPro" id="IPR039698">
    <property type="entry name" value="Dfg10/SRD5A3"/>
</dbReference>
<keyword evidence="22" id="KW-1185">Reference proteome</keyword>
<evidence type="ECO:0000256" key="16">
    <source>
        <dbReference type="ARBA" id="ARBA00048765"/>
    </source>
</evidence>
<organism evidence="21 22">
    <name type="scientific">Engystomops pustulosus</name>
    <name type="common">Tungara frog</name>
    <name type="synonym">Physalaemus pustulosus</name>
    <dbReference type="NCBI Taxonomy" id="76066"/>
    <lineage>
        <taxon>Eukaryota</taxon>
        <taxon>Metazoa</taxon>
        <taxon>Chordata</taxon>
        <taxon>Craniata</taxon>
        <taxon>Vertebrata</taxon>
        <taxon>Euteleostomi</taxon>
        <taxon>Amphibia</taxon>
        <taxon>Batrachia</taxon>
        <taxon>Anura</taxon>
        <taxon>Neobatrachia</taxon>
        <taxon>Hyloidea</taxon>
        <taxon>Leptodactylidae</taxon>
        <taxon>Leiuperinae</taxon>
        <taxon>Engystomops</taxon>
    </lineage>
</organism>
<dbReference type="GO" id="GO:0016095">
    <property type="term" value="P:polyprenol catabolic process"/>
    <property type="evidence" value="ECO:0007669"/>
    <property type="project" value="UniProtKB-UniRule"/>
</dbReference>
<dbReference type="EC" id="1.3.1.22" evidence="3 19"/>
<dbReference type="PROSITE" id="PS50244">
    <property type="entry name" value="S5A_REDUCTASE"/>
    <property type="match status" value="1"/>
</dbReference>
<evidence type="ECO:0000256" key="11">
    <source>
        <dbReference type="ARBA" id="ARBA00023136"/>
    </source>
</evidence>
<comment type="catalytic activity">
    <reaction evidence="16">
        <text>a 3-oxo-5alpha-steroid + NADP(+) = a 3-oxo-Delta(4)-steroid + NADPH + H(+)</text>
        <dbReference type="Rhea" id="RHEA:54384"/>
        <dbReference type="ChEBI" id="CHEBI:13601"/>
        <dbReference type="ChEBI" id="CHEBI:15378"/>
        <dbReference type="ChEBI" id="CHEBI:47909"/>
        <dbReference type="ChEBI" id="CHEBI:57783"/>
        <dbReference type="ChEBI" id="CHEBI:58349"/>
        <dbReference type="EC" id="1.3.1.22"/>
    </reaction>
    <physiologicalReaction direction="right-to-left" evidence="16">
        <dbReference type="Rhea" id="RHEA:54386"/>
    </physiologicalReaction>
</comment>
<sequence>MRICGHPGSAGLHSTGTMQLLPGTGSLVAALWLLLDVLFLGALFLHLLGDWSRRRSVLCGVFQDLIRYGKTKLGTRPAWLRCCDLPKRWFWHFYFLSVTWNGVLLGLVVRSLLLGVHFPQWIQQILHFFHKDPEQKTSDGELSTLLALSLLWIHSLRRLLECLYVSVYSAGVIHLAQYGLGIVYYFLLGITVLDHTQMDYRKVTVQELLLQLHWYHIFGFLLYIWASFHQSRCHMILANLRKDKSGNIVTMKHVMPSGDWFEKVSCPHYFAELLIYISVAFLFGLTHVTWWLLVLFVLFNQSLAAVLCHEFYHQKFDSYPAQRKAFIPFLF</sequence>
<comment type="catalytic activity">
    <reaction evidence="18 19">
        <text>a di-trans,poly-cis-dolichal + NADP(+) = a di-trans,poly-cis-polyprenal + NADPH + H(+)</text>
        <dbReference type="Rhea" id="RHEA:80727"/>
        <dbReference type="Rhea" id="RHEA-COMP:19536"/>
        <dbReference type="Rhea" id="RHEA-COMP:19537"/>
        <dbReference type="ChEBI" id="CHEBI:15378"/>
        <dbReference type="ChEBI" id="CHEBI:57783"/>
        <dbReference type="ChEBI" id="CHEBI:58349"/>
        <dbReference type="ChEBI" id="CHEBI:231623"/>
        <dbReference type="ChEBI" id="CHEBI:231637"/>
        <dbReference type="EC" id="1.3.1.94"/>
    </reaction>
    <physiologicalReaction direction="right-to-left" evidence="18 19">
        <dbReference type="Rhea" id="RHEA:80729"/>
    </physiologicalReaction>
</comment>
<dbReference type="Pfam" id="PF02544">
    <property type="entry name" value="Steroid_dh"/>
    <property type="match status" value="1"/>
</dbReference>
<evidence type="ECO:0000256" key="8">
    <source>
        <dbReference type="ARBA" id="ARBA00022989"/>
    </source>
</evidence>
<evidence type="ECO:0000256" key="18">
    <source>
        <dbReference type="ARBA" id="ARBA00049427"/>
    </source>
</evidence>
<comment type="similarity">
    <text evidence="13 19">Belongs to the steroid 5-alpha reductase family. Polyprenal reductase subfamily.</text>
</comment>
<comment type="function">
    <text evidence="12">Plays a key role in early steps of protein N-linked glycosylation by being involved in the conversion of polyprenol into dolichol. Acts as a polyprenal reductase that mediates the reduction of polyprenal into dolichal in a NADP-dependent mechanism. Dolichols are required for the synthesis of dolichol-linked monosaccharides and the oligosaccharide precursor used for N-glycosylation. Also able to convert testosterone (T) into 5-alpha-dihydrotestosterone (DHT).</text>
</comment>
<dbReference type="Proteomes" id="UP000824782">
    <property type="component" value="Unassembled WGS sequence"/>
</dbReference>
<evidence type="ECO:0000256" key="7">
    <source>
        <dbReference type="ARBA" id="ARBA00022857"/>
    </source>
</evidence>
<proteinExistence type="inferred from homology"/>
<evidence type="ECO:0000256" key="13">
    <source>
        <dbReference type="ARBA" id="ARBA00046320"/>
    </source>
</evidence>
<keyword evidence="6 19" id="KW-0256">Endoplasmic reticulum</keyword>
<accession>A0AAV7D3C1</accession>
<evidence type="ECO:0000256" key="10">
    <source>
        <dbReference type="ARBA" id="ARBA00023098"/>
    </source>
</evidence>
<dbReference type="AlphaFoldDB" id="A0AAV7D3C1"/>
<protein>
    <recommendedName>
        <fullName evidence="14 19">Polyprenal reductase</fullName>
        <ecNumber evidence="3 19">1.3.1.22</ecNumber>
        <ecNumber evidence="4 19">1.3.1.94</ecNumber>
    </recommendedName>
</protein>
<feature type="transmembrane region" description="Helical" evidence="19">
    <location>
        <begin position="167"/>
        <end position="188"/>
    </location>
</feature>
<evidence type="ECO:0000256" key="15">
    <source>
        <dbReference type="ARBA" id="ARBA00048095"/>
    </source>
</evidence>
<feature type="transmembrane region" description="Helical" evidence="19">
    <location>
        <begin position="27"/>
        <end position="48"/>
    </location>
</feature>
<keyword evidence="5 19" id="KW-0812">Transmembrane</keyword>
<evidence type="ECO:0000256" key="6">
    <source>
        <dbReference type="ARBA" id="ARBA00022824"/>
    </source>
</evidence>
<evidence type="ECO:0000256" key="5">
    <source>
        <dbReference type="ARBA" id="ARBA00022692"/>
    </source>
</evidence>
<name>A0AAV7D3C1_ENGPU</name>
<evidence type="ECO:0000256" key="2">
    <source>
        <dbReference type="ARBA" id="ARBA00004922"/>
    </source>
</evidence>
<keyword evidence="7 19" id="KW-0521">NADP</keyword>
<dbReference type="GO" id="GO:0006488">
    <property type="term" value="P:dolichol-linked oligosaccharide biosynthetic process"/>
    <property type="evidence" value="ECO:0007669"/>
    <property type="project" value="UniProtKB-UniRule"/>
</dbReference>
<evidence type="ECO:0000259" key="20">
    <source>
        <dbReference type="Pfam" id="PF02544"/>
    </source>
</evidence>
<comment type="subcellular location">
    <subcellularLocation>
        <location evidence="1">Endoplasmic reticulum membrane</location>
        <topology evidence="1">Multi-pass membrane protein</topology>
    </subcellularLocation>
</comment>
<evidence type="ECO:0000313" key="21">
    <source>
        <dbReference type="EMBL" id="KAG8591894.1"/>
    </source>
</evidence>
<feature type="transmembrane region" description="Helical" evidence="19">
    <location>
        <begin position="208"/>
        <end position="226"/>
    </location>
</feature>
<gene>
    <name evidence="21" type="ORF">GDO81_000349</name>
</gene>
<feature type="transmembrane region" description="Helical" evidence="19">
    <location>
        <begin position="273"/>
        <end position="299"/>
    </location>
</feature>
<evidence type="ECO:0000256" key="9">
    <source>
        <dbReference type="ARBA" id="ARBA00023002"/>
    </source>
</evidence>
<dbReference type="GO" id="GO:0102389">
    <property type="term" value="F:polyprenol reductase activity"/>
    <property type="evidence" value="ECO:0007669"/>
    <property type="project" value="UniProtKB-UniRule"/>
</dbReference>
<dbReference type="FunFam" id="1.20.120.1630:FF:000021">
    <property type="entry name" value="Polyprenol reductase 1"/>
    <property type="match status" value="1"/>
</dbReference>
<evidence type="ECO:0000256" key="12">
    <source>
        <dbReference type="ARBA" id="ARBA00045898"/>
    </source>
</evidence>
<dbReference type="EC" id="1.3.1.94" evidence="4 19"/>
<dbReference type="GO" id="GO:0047751">
    <property type="term" value="F:3-oxo-5-alpha-steroid 4-dehydrogenase (NADP+) activity"/>
    <property type="evidence" value="ECO:0007669"/>
    <property type="project" value="UniProtKB-UniRule"/>
</dbReference>
<dbReference type="EMBL" id="WNYA01000001">
    <property type="protein sequence ID" value="KAG8591894.1"/>
    <property type="molecule type" value="Genomic_DNA"/>
</dbReference>
<feature type="domain" description="3-oxo-5-alpha-steroid 4-dehydrogenase C-terminal" evidence="20">
    <location>
        <begin position="211"/>
        <end position="331"/>
    </location>
</feature>
<keyword evidence="10" id="KW-0443">Lipid metabolism</keyword>
<keyword evidence="8 19" id="KW-1133">Transmembrane helix</keyword>
<evidence type="ECO:0000256" key="17">
    <source>
        <dbReference type="ARBA" id="ARBA00049397"/>
    </source>
</evidence>
<comment type="catalytic activity">
    <reaction evidence="15">
        <text>androst-4-ene-3,17-dione + NADPH + H(+) = 5alpha-androstan-3,17-dione + NADP(+)</text>
        <dbReference type="Rhea" id="RHEA:50816"/>
        <dbReference type="ChEBI" id="CHEBI:15378"/>
        <dbReference type="ChEBI" id="CHEBI:15994"/>
        <dbReference type="ChEBI" id="CHEBI:16422"/>
        <dbReference type="ChEBI" id="CHEBI:57783"/>
        <dbReference type="ChEBI" id="CHEBI:58349"/>
    </reaction>
    <physiologicalReaction direction="right-to-left" evidence="15">
        <dbReference type="Rhea" id="RHEA:50818"/>
    </physiologicalReaction>
</comment>
<comment type="catalytic activity">
    <reaction evidence="17">
        <text>17beta-hydroxy-5alpha-androstan-3-one + NADP(+) = testosterone + NADPH + H(+)</text>
        <dbReference type="Rhea" id="RHEA:50820"/>
        <dbReference type="ChEBI" id="CHEBI:15378"/>
        <dbReference type="ChEBI" id="CHEBI:16330"/>
        <dbReference type="ChEBI" id="CHEBI:17347"/>
        <dbReference type="ChEBI" id="CHEBI:57783"/>
        <dbReference type="ChEBI" id="CHEBI:58349"/>
        <dbReference type="EC" id="1.3.1.22"/>
    </reaction>
    <physiologicalReaction direction="right-to-left" evidence="17">
        <dbReference type="Rhea" id="RHEA:50822"/>
    </physiologicalReaction>
</comment>
<dbReference type="InterPro" id="IPR001104">
    <property type="entry name" value="3-oxo-5_a-steroid_4-DH_C"/>
</dbReference>
<comment type="pathway">
    <text evidence="2 19">Protein modification; protein glycosylation.</text>
</comment>
<dbReference type="PANTHER" id="PTHR14624">
    <property type="entry name" value="DFG10 PROTEIN"/>
    <property type="match status" value="1"/>
</dbReference>
<evidence type="ECO:0000256" key="14">
    <source>
        <dbReference type="ARBA" id="ARBA00047186"/>
    </source>
</evidence>
<evidence type="ECO:0000256" key="19">
    <source>
        <dbReference type="RuleBase" id="RU367081"/>
    </source>
</evidence>
<evidence type="ECO:0000256" key="4">
    <source>
        <dbReference type="ARBA" id="ARBA00012522"/>
    </source>
</evidence>
<dbReference type="PANTHER" id="PTHR14624:SF0">
    <property type="entry name" value="POLYPRENOL REDUCTASE"/>
    <property type="match status" value="1"/>
</dbReference>
<keyword evidence="11 19" id="KW-0472">Membrane</keyword>
<dbReference type="GO" id="GO:0005789">
    <property type="term" value="C:endoplasmic reticulum membrane"/>
    <property type="evidence" value="ECO:0007669"/>
    <property type="project" value="UniProtKB-SubCell"/>
</dbReference>
<comment type="caution">
    <text evidence="21">The sequence shown here is derived from an EMBL/GenBank/DDBJ whole genome shotgun (WGS) entry which is preliminary data.</text>
</comment>
<keyword evidence="9 19" id="KW-0560">Oxidoreductase</keyword>
<evidence type="ECO:0000256" key="1">
    <source>
        <dbReference type="ARBA" id="ARBA00004477"/>
    </source>
</evidence>
<reference evidence="21" key="1">
    <citation type="thesis" date="2020" institute="ProQuest LLC" country="789 East Eisenhower Parkway, Ann Arbor, MI, USA">
        <title>Comparative Genomics and Chromosome Evolution.</title>
        <authorList>
            <person name="Mudd A.B."/>
        </authorList>
    </citation>
    <scope>NUCLEOTIDE SEQUENCE</scope>
    <source>
        <strain evidence="21">237g6f4</strain>
        <tissue evidence="21">Blood</tissue>
    </source>
</reference>